<protein>
    <recommendedName>
        <fullName evidence="4 12">Trigger factor</fullName>
        <shortName evidence="12">TF</shortName>
        <ecNumber evidence="3 12">5.2.1.8</ecNumber>
    </recommendedName>
    <alternativeName>
        <fullName evidence="11 12">PPIase</fullName>
    </alternativeName>
</protein>
<dbReference type="Gene3D" id="3.30.70.1050">
    <property type="entry name" value="Trigger factor ribosome-binding domain"/>
    <property type="match status" value="1"/>
</dbReference>
<dbReference type="SUPFAM" id="SSF109998">
    <property type="entry name" value="Triger factor/SurA peptide-binding domain-like"/>
    <property type="match status" value="1"/>
</dbReference>
<dbReference type="InterPro" id="IPR005215">
    <property type="entry name" value="Trig_fac"/>
</dbReference>
<dbReference type="GO" id="GO:0005737">
    <property type="term" value="C:cytoplasm"/>
    <property type="evidence" value="ECO:0007669"/>
    <property type="project" value="UniProtKB-SubCell"/>
</dbReference>
<dbReference type="PIRSF" id="PIRSF003095">
    <property type="entry name" value="Trigger_factor"/>
    <property type="match status" value="1"/>
</dbReference>
<comment type="similarity">
    <text evidence="2 12 14">Belongs to the FKBP-type PPIase family. Tig subfamily.</text>
</comment>
<evidence type="ECO:0000256" key="4">
    <source>
        <dbReference type="ARBA" id="ARBA00016902"/>
    </source>
</evidence>
<dbReference type="SUPFAM" id="SSF54534">
    <property type="entry name" value="FKBP-like"/>
    <property type="match status" value="1"/>
</dbReference>
<keyword evidence="9 12" id="KW-0131">Cell cycle</keyword>
<dbReference type="GO" id="GO:0051301">
    <property type="term" value="P:cell division"/>
    <property type="evidence" value="ECO:0007669"/>
    <property type="project" value="UniProtKB-KW"/>
</dbReference>
<keyword evidence="7 12" id="KW-0143">Chaperone</keyword>
<dbReference type="GO" id="GO:0043335">
    <property type="term" value="P:protein unfolding"/>
    <property type="evidence" value="ECO:0007669"/>
    <property type="project" value="TreeGrafter"/>
</dbReference>
<proteinExistence type="inferred from homology"/>
<dbReference type="EMBL" id="DVFU01000089">
    <property type="protein sequence ID" value="HIQ64989.1"/>
    <property type="molecule type" value="Genomic_DNA"/>
</dbReference>
<keyword evidence="12" id="KW-0963">Cytoplasm</keyword>
<comment type="domain">
    <text evidence="12">Consists of 3 domains; the N-terminus binds the ribosome, the middle domain has PPIase activity, while the C-terminus has intrinsic chaperone activity on its own.</text>
</comment>
<evidence type="ECO:0000256" key="3">
    <source>
        <dbReference type="ARBA" id="ARBA00013194"/>
    </source>
</evidence>
<evidence type="ECO:0000256" key="8">
    <source>
        <dbReference type="ARBA" id="ARBA00023235"/>
    </source>
</evidence>
<dbReference type="InterPro" id="IPR037041">
    <property type="entry name" value="Trigger_fac_C_sf"/>
</dbReference>
<dbReference type="InterPro" id="IPR001179">
    <property type="entry name" value="PPIase_FKBP_dom"/>
</dbReference>
<reference evidence="17" key="2">
    <citation type="journal article" date="2021" name="PeerJ">
        <title>Extensive microbial diversity within the chicken gut microbiome revealed by metagenomics and culture.</title>
        <authorList>
            <person name="Gilroy R."/>
            <person name="Ravi A."/>
            <person name="Getino M."/>
            <person name="Pursley I."/>
            <person name="Horton D.L."/>
            <person name="Alikhan N.F."/>
            <person name="Baker D."/>
            <person name="Gharbi K."/>
            <person name="Hall N."/>
            <person name="Watson M."/>
            <person name="Adriaenssens E.M."/>
            <person name="Foster-Nyarko E."/>
            <person name="Jarju S."/>
            <person name="Secka A."/>
            <person name="Antonio M."/>
            <person name="Oren A."/>
            <person name="Chaudhuri R.R."/>
            <person name="La Ragione R."/>
            <person name="Hildebrand F."/>
            <person name="Pallen M.J."/>
        </authorList>
    </citation>
    <scope>NUCLEOTIDE SEQUENCE</scope>
    <source>
        <strain evidence="17">CHK165-10780</strain>
    </source>
</reference>
<dbReference type="Pfam" id="PF05698">
    <property type="entry name" value="Trigger_C"/>
    <property type="match status" value="1"/>
</dbReference>
<dbReference type="InterPro" id="IPR008880">
    <property type="entry name" value="Trigger_fac_C"/>
</dbReference>
<comment type="subcellular location">
    <subcellularLocation>
        <location evidence="12">Cytoplasm</location>
    </subcellularLocation>
    <text evidence="12">About half TF is bound to the ribosome near the polypeptide exit tunnel while the other half is free in the cytoplasm.</text>
</comment>
<dbReference type="Pfam" id="PF05697">
    <property type="entry name" value="Trigger_N"/>
    <property type="match status" value="1"/>
</dbReference>
<evidence type="ECO:0000256" key="13">
    <source>
        <dbReference type="PROSITE-ProRule" id="PRU00277"/>
    </source>
</evidence>
<evidence type="ECO:0000256" key="5">
    <source>
        <dbReference type="ARBA" id="ARBA00022618"/>
    </source>
</evidence>
<dbReference type="PANTHER" id="PTHR30560">
    <property type="entry name" value="TRIGGER FACTOR CHAPERONE AND PEPTIDYL-PROLYL CIS/TRANS ISOMERASE"/>
    <property type="match status" value="1"/>
</dbReference>
<dbReference type="GO" id="GO:0015031">
    <property type="term" value="P:protein transport"/>
    <property type="evidence" value="ECO:0007669"/>
    <property type="project" value="UniProtKB-UniRule"/>
</dbReference>
<evidence type="ECO:0000256" key="9">
    <source>
        <dbReference type="ARBA" id="ARBA00023306"/>
    </source>
</evidence>
<dbReference type="EC" id="5.2.1.8" evidence="3 12"/>
<organism evidence="17 18">
    <name type="scientific">Candidatus Faecenecus gallistercoris</name>
    <dbReference type="NCBI Taxonomy" id="2840793"/>
    <lineage>
        <taxon>Bacteria</taxon>
        <taxon>Bacillati</taxon>
        <taxon>Bacillota</taxon>
        <taxon>Bacillota incertae sedis</taxon>
        <taxon>Candidatus Faecenecus</taxon>
    </lineage>
</organism>
<evidence type="ECO:0000313" key="17">
    <source>
        <dbReference type="EMBL" id="HIQ64989.1"/>
    </source>
</evidence>
<feature type="compositionally biased region" description="Basic and acidic residues" evidence="15">
    <location>
        <begin position="13"/>
        <end position="22"/>
    </location>
</feature>
<evidence type="ECO:0000256" key="1">
    <source>
        <dbReference type="ARBA" id="ARBA00000971"/>
    </source>
</evidence>
<dbReference type="SUPFAM" id="SSF102735">
    <property type="entry name" value="Trigger factor ribosome-binding domain"/>
    <property type="match status" value="1"/>
</dbReference>
<dbReference type="GO" id="GO:0051083">
    <property type="term" value="P:'de novo' cotranslational protein folding"/>
    <property type="evidence" value="ECO:0007669"/>
    <property type="project" value="TreeGrafter"/>
</dbReference>
<comment type="function">
    <text evidence="10 12">Involved in protein export. Acts as a chaperone by maintaining the newly synthesized protein in an open conformation. Functions as a peptidyl-prolyl cis-trans isomerase.</text>
</comment>
<evidence type="ECO:0000256" key="11">
    <source>
        <dbReference type="ARBA" id="ARBA00029986"/>
    </source>
</evidence>
<dbReference type="NCBIfam" id="TIGR00115">
    <property type="entry name" value="tig"/>
    <property type="match status" value="1"/>
</dbReference>
<accession>A0A9D0Z029</accession>
<evidence type="ECO:0000256" key="15">
    <source>
        <dbReference type="SAM" id="MobiDB-lite"/>
    </source>
</evidence>
<dbReference type="HAMAP" id="MF_00303">
    <property type="entry name" value="Trigger_factor_Tig"/>
    <property type="match status" value="1"/>
</dbReference>
<keyword evidence="6 12" id="KW-0697">Rotamase</keyword>
<dbReference type="GO" id="GO:0044183">
    <property type="term" value="F:protein folding chaperone"/>
    <property type="evidence" value="ECO:0007669"/>
    <property type="project" value="TreeGrafter"/>
</dbReference>
<dbReference type="InterPro" id="IPR046357">
    <property type="entry name" value="PPIase_dom_sf"/>
</dbReference>
<evidence type="ECO:0000256" key="12">
    <source>
        <dbReference type="HAMAP-Rule" id="MF_00303"/>
    </source>
</evidence>
<name>A0A9D0Z029_9FIRM</name>
<dbReference type="GO" id="GO:0043022">
    <property type="term" value="F:ribosome binding"/>
    <property type="evidence" value="ECO:0007669"/>
    <property type="project" value="TreeGrafter"/>
</dbReference>
<dbReference type="InterPro" id="IPR036611">
    <property type="entry name" value="Trigger_fac_ribosome-bd_sf"/>
</dbReference>
<comment type="caution">
    <text evidence="17">The sequence shown here is derived from an EMBL/GenBank/DDBJ whole genome shotgun (WGS) entry which is preliminary data.</text>
</comment>
<sequence length="437" mass="49875">MAEKKETKKKVTKKETGAEKKKTSPVLVDIEIKGEEWQEALDKTFEKKQKEVKVDGFRKGHVPRDIYEKKFGKESLFLDAADLVLQDAFLKALEQSKVEPVVQPKVDLKEINENGVTFTFSLIAKPEVQISKYTGLKVKKQSTEVTKKEIQEAVDATLDRYSEMVVKDGPVADGDVAVIDFEGFKDGVAFEGGKGENYSLQIGSNTFIPGFEEQLIGMKSEEEKDIQVTFPEDYPHDDLKGKEVTFKVKVHEVKAKEKRKLDKDFFEDLAMPGVDSKESLEEEIKKNIEAHKMEDAENKYVDDILKAVAENVTVDIPDEMISEELDNMVGRFAEQLKMQGISIETYYQFTKMTEGDLRHQMEGEAKEHVLYRLMLEHIAELEHIEISDEDASAEAEDLAKKYQMEKDAFLKAFGGIEMIKYDMQIRKTIDLLKEKNA</sequence>
<dbReference type="InterPro" id="IPR027304">
    <property type="entry name" value="Trigger_fact/SurA_dom_sf"/>
</dbReference>
<dbReference type="PANTHER" id="PTHR30560:SF3">
    <property type="entry name" value="TRIGGER FACTOR-LIKE PROTEIN TIG, CHLOROPLASTIC"/>
    <property type="match status" value="1"/>
</dbReference>
<feature type="region of interest" description="Disordered" evidence="15">
    <location>
        <begin position="1"/>
        <end position="22"/>
    </location>
</feature>
<dbReference type="AlphaFoldDB" id="A0A9D0Z029"/>
<evidence type="ECO:0000313" key="18">
    <source>
        <dbReference type="Proteomes" id="UP000886725"/>
    </source>
</evidence>
<dbReference type="InterPro" id="IPR008881">
    <property type="entry name" value="Trigger_fac_ribosome-bd_bac"/>
</dbReference>
<evidence type="ECO:0000256" key="6">
    <source>
        <dbReference type="ARBA" id="ARBA00023110"/>
    </source>
</evidence>
<reference evidence="17" key="1">
    <citation type="submission" date="2020-10" db="EMBL/GenBank/DDBJ databases">
        <authorList>
            <person name="Gilroy R."/>
        </authorList>
    </citation>
    <scope>NUCLEOTIDE SEQUENCE</scope>
    <source>
        <strain evidence="17">CHK165-10780</strain>
    </source>
</reference>
<dbReference type="GO" id="GO:0003755">
    <property type="term" value="F:peptidyl-prolyl cis-trans isomerase activity"/>
    <property type="evidence" value="ECO:0007669"/>
    <property type="project" value="UniProtKB-UniRule"/>
</dbReference>
<dbReference type="Proteomes" id="UP000886725">
    <property type="component" value="Unassembled WGS sequence"/>
</dbReference>
<gene>
    <name evidence="12" type="primary">tig</name>
    <name evidence="17" type="ORF">IAC85_04535</name>
</gene>
<dbReference type="Gene3D" id="3.10.50.40">
    <property type="match status" value="1"/>
</dbReference>
<dbReference type="PROSITE" id="PS50059">
    <property type="entry name" value="FKBP_PPIASE"/>
    <property type="match status" value="1"/>
</dbReference>
<evidence type="ECO:0000256" key="7">
    <source>
        <dbReference type="ARBA" id="ARBA00023186"/>
    </source>
</evidence>
<keyword evidence="8 12" id="KW-0413">Isomerase</keyword>
<dbReference type="Pfam" id="PF00254">
    <property type="entry name" value="FKBP_C"/>
    <property type="match status" value="1"/>
</dbReference>
<feature type="domain" description="PPIase FKBP-type" evidence="16">
    <location>
        <begin position="174"/>
        <end position="234"/>
    </location>
</feature>
<evidence type="ECO:0000256" key="14">
    <source>
        <dbReference type="RuleBase" id="RU003914"/>
    </source>
</evidence>
<dbReference type="FunFam" id="3.10.50.40:FF:000001">
    <property type="entry name" value="Trigger factor"/>
    <property type="match status" value="1"/>
</dbReference>
<dbReference type="Gene3D" id="1.10.3120.10">
    <property type="entry name" value="Trigger factor, C-terminal domain"/>
    <property type="match status" value="1"/>
</dbReference>
<evidence type="ECO:0000256" key="10">
    <source>
        <dbReference type="ARBA" id="ARBA00024849"/>
    </source>
</evidence>
<keyword evidence="5 12" id="KW-0132">Cell division</keyword>
<evidence type="ECO:0000259" key="16">
    <source>
        <dbReference type="PROSITE" id="PS50059"/>
    </source>
</evidence>
<evidence type="ECO:0000256" key="2">
    <source>
        <dbReference type="ARBA" id="ARBA00005464"/>
    </source>
</evidence>
<comment type="catalytic activity">
    <reaction evidence="1 12 13">
        <text>[protein]-peptidylproline (omega=180) = [protein]-peptidylproline (omega=0)</text>
        <dbReference type="Rhea" id="RHEA:16237"/>
        <dbReference type="Rhea" id="RHEA-COMP:10747"/>
        <dbReference type="Rhea" id="RHEA-COMP:10748"/>
        <dbReference type="ChEBI" id="CHEBI:83833"/>
        <dbReference type="ChEBI" id="CHEBI:83834"/>
        <dbReference type="EC" id="5.2.1.8"/>
    </reaction>
</comment>